<proteinExistence type="predicted"/>
<dbReference type="KEGG" id="mro:MROS_2236"/>
<evidence type="ECO:0000259" key="1">
    <source>
        <dbReference type="SMART" id="SM00829"/>
    </source>
</evidence>
<dbReference type="eggNOG" id="COG0604">
    <property type="taxonomic scope" value="Bacteria"/>
</dbReference>
<dbReference type="InterPro" id="IPR020843">
    <property type="entry name" value="ER"/>
</dbReference>
<protein>
    <submittedName>
        <fullName evidence="2">Alcohol dehydrogenase, zinc containing</fullName>
    </submittedName>
</protein>
<dbReference type="OrthoDB" id="9787435at2"/>
<dbReference type="Pfam" id="PF08240">
    <property type="entry name" value="ADH_N"/>
    <property type="match status" value="1"/>
</dbReference>
<dbReference type="SUPFAM" id="SSF50129">
    <property type="entry name" value="GroES-like"/>
    <property type="match status" value="1"/>
</dbReference>
<dbReference type="SUPFAM" id="SSF51735">
    <property type="entry name" value="NAD(P)-binding Rossmann-fold domains"/>
    <property type="match status" value="1"/>
</dbReference>
<gene>
    <name evidence="2" type="ordered locus">MROS_2236</name>
</gene>
<sequence>MKAVINNEYGAPDALYVSEIDKPVVNEEELLIKVHYTTVTTVDTTFRKGDSFFARLFTGVFKPKKNVLGGEFSGVVEHAGSSVTNFRKGDKVWGGAPDGFGAYAEYIKVNRREAVSLIPDGVSFDQAAALYGALTALPFLRDEGKIEKGMQVLINGASGSIGSFAVQLAKFYNCEVTALCSPRNFELVKSLGADYAFDYSSPGVSGQLKKYDIIFDAVGKTSFNKTKRYLKKNGRYLTTVITPAILLQKLYTRFIGSKKAIIAFTGLRSEKEKLRDMGFVNKLISIGKLKPLIDREYGINQIRAAHGYVDKGHKRGNVLIKVN</sequence>
<accession>I7A6H3</accession>
<dbReference type="InterPro" id="IPR036291">
    <property type="entry name" value="NAD(P)-bd_dom_sf"/>
</dbReference>
<dbReference type="Pfam" id="PF13602">
    <property type="entry name" value="ADH_zinc_N_2"/>
    <property type="match status" value="1"/>
</dbReference>
<dbReference type="PANTHER" id="PTHR44013:SF1">
    <property type="entry name" value="ZINC-TYPE ALCOHOL DEHYDROGENASE-LIKE PROTEIN C16A3.02C"/>
    <property type="match status" value="1"/>
</dbReference>
<dbReference type="InterPro" id="IPR013154">
    <property type="entry name" value="ADH-like_N"/>
</dbReference>
<dbReference type="STRING" id="1191523.MROS_2236"/>
<dbReference type="InterPro" id="IPR052733">
    <property type="entry name" value="Chloroplast_QOR"/>
</dbReference>
<dbReference type="SMART" id="SM00829">
    <property type="entry name" value="PKS_ER"/>
    <property type="match status" value="1"/>
</dbReference>
<dbReference type="GO" id="GO:0016491">
    <property type="term" value="F:oxidoreductase activity"/>
    <property type="evidence" value="ECO:0007669"/>
    <property type="project" value="InterPro"/>
</dbReference>
<dbReference type="Gene3D" id="3.90.180.10">
    <property type="entry name" value="Medium-chain alcohol dehydrogenases, catalytic domain"/>
    <property type="match status" value="1"/>
</dbReference>
<name>I7A6H3_MELRP</name>
<dbReference type="HOGENOM" id="CLU_026673_3_3_10"/>
<dbReference type="PANTHER" id="PTHR44013">
    <property type="entry name" value="ZINC-TYPE ALCOHOL DEHYDROGENASE-LIKE PROTEIN C16A3.02C"/>
    <property type="match status" value="1"/>
</dbReference>
<evidence type="ECO:0000313" key="2">
    <source>
        <dbReference type="EMBL" id="AFN75466.1"/>
    </source>
</evidence>
<dbReference type="AlphaFoldDB" id="I7A6H3"/>
<organism evidence="2 3">
    <name type="scientific">Melioribacter roseus (strain DSM 23840 / JCM 17771 / VKM B-2668 / P3M-2)</name>
    <dbReference type="NCBI Taxonomy" id="1191523"/>
    <lineage>
        <taxon>Bacteria</taxon>
        <taxon>Pseudomonadati</taxon>
        <taxon>Ignavibacteriota</taxon>
        <taxon>Ignavibacteria</taxon>
        <taxon>Ignavibacteriales</taxon>
        <taxon>Melioribacteraceae</taxon>
        <taxon>Melioribacter</taxon>
    </lineage>
</organism>
<keyword evidence="3" id="KW-1185">Reference proteome</keyword>
<dbReference type="EMBL" id="CP003557">
    <property type="protein sequence ID" value="AFN75466.1"/>
    <property type="molecule type" value="Genomic_DNA"/>
</dbReference>
<dbReference type="RefSeq" id="WP_014856898.1">
    <property type="nucleotide sequence ID" value="NC_018178.1"/>
</dbReference>
<dbReference type="Gene3D" id="3.40.50.720">
    <property type="entry name" value="NAD(P)-binding Rossmann-like Domain"/>
    <property type="match status" value="1"/>
</dbReference>
<dbReference type="CDD" id="cd08267">
    <property type="entry name" value="MDR1"/>
    <property type="match status" value="1"/>
</dbReference>
<feature type="domain" description="Enoyl reductase (ER)" evidence="1">
    <location>
        <begin position="10"/>
        <end position="320"/>
    </location>
</feature>
<dbReference type="Proteomes" id="UP000009011">
    <property type="component" value="Chromosome"/>
</dbReference>
<dbReference type="InterPro" id="IPR011032">
    <property type="entry name" value="GroES-like_sf"/>
</dbReference>
<reference evidence="2 3" key="1">
    <citation type="journal article" date="2013" name="PLoS ONE">
        <title>Genomic analysis of Melioribacter roseus, facultatively anaerobic organotrophic bacterium representing a novel deep lineage within Bacteriodetes/Chlorobi group.</title>
        <authorList>
            <person name="Kadnikov V.V."/>
            <person name="Mardanov A.V."/>
            <person name="Podosokorskaya O.A."/>
            <person name="Gavrilov S.N."/>
            <person name="Kublanov I.V."/>
            <person name="Beletsky A.V."/>
            <person name="Bonch-Osmolovskaya E.A."/>
            <person name="Ravin N.V."/>
        </authorList>
    </citation>
    <scope>NUCLEOTIDE SEQUENCE [LARGE SCALE GENOMIC DNA]</scope>
    <source>
        <strain evidence="3">JCM 17771 / P3M-2</strain>
    </source>
</reference>
<evidence type="ECO:0000313" key="3">
    <source>
        <dbReference type="Proteomes" id="UP000009011"/>
    </source>
</evidence>